<dbReference type="EMBL" id="BASH01000001">
    <property type="protein sequence ID" value="GAD16030.1"/>
    <property type="molecule type" value="Genomic_DNA"/>
</dbReference>
<keyword evidence="2" id="KW-1185">Reference proteome</keyword>
<accession>S4PNQ7</accession>
<dbReference type="Proteomes" id="UP000016361">
    <property type="component" value="Unassembled WGS sequence"/>
</dbReference>
<gene>
    <name evidence="1" type="ORF">LOT_0568</name>
</gene>
<evidence type="ECO:0000313" key="1">
    <source>
        <dbReference type="EMBL" id="GAD16030.1"/>
    </source>
</evidence>
<sequence>MKNLPSAFYFIYQKILVLMMNRLSHIKETWLAFIQHAVQHY</sequence>
<evidence type="ECO:0000313" key="2">
    <source>
        <dbReference type="Proteomes" id="UP000016361"/>
    </source>
</evidence>
<protein>
    <submittedName>
        <fullName evidence="1">Uncharacterized protein</fullName>
    </submittedName>
</protein>
<proteinExistence type="predicted"/>
<name>S4PNQ7_9LACO</name>
<dbReference type="AlphaFoldDB" id="S4PNQ7"/>
<reference evidence="2" key="1">
    <citation type="journal article" date="2013" name="Genome Announc.">
        <title>Draft Genome Sequence of D-Branched-Chain Amino Acid Producer Lactobacillus otakiensis JCM 15040T, Isolated from a Traditional Japanese Pickle.</title>
        <authorList>
            <person name="Doi K."/>
            <person name="Mori K."/>
            <person name="Mutaguchi Y."/>
            <person name="Tashiro K."/>
            <person name="Fujino Y."/>
            <person name="Ohmori T."/>
            <person name="Kuhara S."/>
            <person name="Ohshima T."/>
        </authorList>
    </citation>
    <scope>NUCLEOTIDE SEQUENCE [LARGE SCALE GENOMIC DNA]</scope>
    <source>
        <strain evidence="2">JCM 15040</strain>
    </source>
</reference>
<organism evidence="1 2">
    <name type="scientific">Lentilactobacillus otakiensis DSM 19908 = JCM 15040</name>
    <dbReference type="NCBI Taxonomy" id="1423780"/>
    <lineage>
        <taxon>Bacteria</taxon>
        <taxon>Bacillati</taxon>
        <taxon>Bacillota</taxon>
        <taxon>Bacilli</taxon>
        <taxon>Lactobacillales</taxon>
        <taxon>Lactobacillaceae</taxon>
        <taxon>Lentilactobacillus</taxon>
    </lineage>
</organism>
<comment type="caution">
    <text evidence="1">The sequence shown here is derived from an EMBL/GenBank/DDBJ whole genome shotgun (WGS) entry which is preliminary data.</text>
</comment>